<dbReference type="Pfam" id="PF13603">
    <property type="entry name" value="tRNA-synt_1_2"/>
    <property type="match status" value="1"/>
</dbReference>
<dbReference type="EMBL" id="KK113784">
    <property type="protein sequence ID" value="KFM61036.1"/>
    <property type="molecule type" value="Genomic_DNA"/>
</dbReference>
<name>A0A087T7E7_STEMI</name>
<keyword evidence="4 14" id="KW-0436">Ligase</keyword>
<dbReference type="GO" id="GO:0005524">
    <property type="term" value="F:ATP binding"/>
    <property type="evidence" value="ECO:0007669"/>
    <property type="project" value="UniProtKB-KW"/>
</dbReference>
<dbReference type="GO" id="GO:0005739">
    <property type="term" value="C:mitochondrion"/>
    <property type="evidence" value="ECO:0007669"/>
    <property type="project" value="UniProtKB-SubCell"/>
</dbReference>
<evidence type="ECO:0000259" key="12">
    <source>
        <dbReference type="Pfam" id="PF08264"/>
    </source>
</evidence>
<dbReference type="Pfam" id="PF00133">
    <property type="entry name" value="tRNA-synt_1"/>
    <property type="match status" value="2"/>
</dbReference>
<dbReference type="InterPro" id="IPR009008">
    <property type="entry name" value="Val/Leu/Ile-tRNA-synth_edit"/>
</dbReference>
<evidence type="ECO:0000256" key="1">
    <source>
        <dbReference type="ARBA" id="ARBA00004173"/>
    </source>
</evidence>
<keyword evidence="15" id="KW-1185">Reference proteome</keyword>
<keyword evidence="5" id="KW-0547">Nucleotide-binding</keyword>
<dbReference type="InterPro" id="IPR002300">
    <property type="entry name" value="aa-tRNA-synth_Ia"/>
</dbReference>
<dbReference type="AlphaFoldDB" id="A0A087T7E7"/>
<evidence type="ECO:0000259" key="13">
    <source>
        <dbReference type="Pfam" id="PF13603"/>
    </source>
</evidence>
<dbReference type="Proteomes" id="UP000054359">
    <property type="component" value="Unassembled WGS sequence"/>
</dbReference>
<evidence type="ECO:0000256" key="9">
    <source>
        <dbReference type="ARBA" id="ARBA00030520"/>
    </source>
</evidence>
<dbReference type="InterPro" id="IPR014729">
    <property type="entry name" value="Rossmann-like_a/b/a_fold"/>
</dbReference>
<evidence type="ECO:0000256" key="8">
    <source>
        <dbReference type="ARBA" id="ARBA00023146"/>
    </source>
</evidence>
<organism evidence="14 15">
    <name type="scientific">Stegodyphus mimosarum</name>
    <name type="common">African social velvet spider</name>
    <dbReference type="NCBI Taxonomy" id="407821"/>
    <lineage>
        <taxon>Eukaryota</taxon>
        <taxon>Metazoa</taxon>
        <taxon>Ecdysozoa</taxon>
        <taxon>Arthropoda</taxon>
        <taxon>Chelicerata</taxon>
        <taxon>Arachnida</taxon>
        <taxon>Araneae</taxon>
        <taxon>Araneomorphae</taxon>
        <taxon>Entelegynae</taxon>
        <taxon>Eresoidea</taxon>
        <taxon>Eresidae</taxon>
        <taxon>Stegodyphus</taxon>
    </lineage>
</organism>
<dbReference type="InterPro" id="IPR025709">
    <property type="entry name" value="Leu_tRNA-synth_edit"/>
</dbReference>
<dbReference type="PANTHER" id="PTHR43740:SF2">
    <property type="entry name" value="LEUCINE--TRNA LIGASE, MITOCHONDRIAL"/>
    <property type="match status" value="1"/>
</dbReference>
<keyword evidence="7" id="KW-0648">Protein biosynthesis</keyword>
<dbReference type="STRING" id="407821.A0A087T7E7"/>
<evidence type="ECO:0000256" key="7">
    <source>
        <dbReference type="ARBA" id="ARBA00022917"/>
    </source>
</evidence>
<evidence type="ECO:0000256" key="6">
    <source>
        <dbReference type="ARBA" id="ARBA00022840"/>
    </source>
</evidence>
<dbReference type="GO" id="GO:0002161">
    <property type="term" value="F:aminoacyl-tRNA deacylase activity"/>
    <property type="evidence" value="ECO:0007669"/>
    <property type="project" value="InterPro"/>
</dbReference>
<protein>
    <recommendedName>
        <fullName evidence="3">leucine--tRNA ligase</fullName>
        <ecNumber evidence="3">6.1.1.4</ecNumber>
    </recommendedName>
    <alternativeName>
        <fullName evidence="9">Leucyl-tRNA synthetase</fullName>
    </alternativeName>
</protein>
<feature type="domain" description="Aminoacyl-tRNA synthetase class Ia" evidence="11">
    <location>
        <begin position="307"/>
        <end position="341"/>
    </location>
</feature>
<dbReference type="InterPro" id="IPR002302">
    <property type="entry name" value="Leu-tRNA-ligase"/>
</dbReference>
<dbReference type="Pfam" id="PF08264">
    <property type="entry name" value="Anticodon_1"/>
    <property type="match status" value="1"/>
</dbReference>
<gene>
    <name evidence="14" type="ORF">X975_09935</name>
</gene>
<dbReference type="SUPFAM" id="SSF47323">
    <property type="entry name" value="Anticodon-binding domain of a subclass of class I aminoacyl-tRNA synthetases"/>
    <property type="match status" value="1"/>
</dbReference>
<dbReference type="SUPFAM" id="SSF50677">
    <property type="entry name" value="ValRS/IleRS/LeuRS editing domain"/>
    <property type="match status" value="1"/>
</dbReference>
<feature type="domain" description="Leucyl-tRNA synthetase editing" evidence="13">
    <location>
        <begin position="10"/>
        <end position="100"/>
    </location>
</feature>
<comment type="subcellular location">
    <subcellularLocation>
        <location evidence="1">Mitochondrion</location>
    </subcellularLocation>
</comment>
<keyword evidence="6" id="KW-0067">ATP-binding</keyword>
<dbReference type="Gene3D" id="1.10.730.10">
    <property type="entry name" value="Isoleucyl-tRNA Synthetase, Domain 1"/>
    <property type="match status" value="1"/>
</dbReference>
<accession>A0A087T7E7</accession>
<comment type="similarity">
    <text evidence="2">Belongs to the class-I aminoacyl-tRNA synthetase family.</text>
</comment>
<evidence type="ECO:0000256" key="10">
    <source>
        <dbReference type="ARBA" id="ARBA00047469"/>
    </source>
</evidence>
<keyword evidence="8" id="KW-0030">Aminoacyl-tRNA synthetase</keyword>
<dbReference type="InterPro" id="IPR013155">
    <property type="entry name" value="M/V/L/I-tRNA-synth_anticd-bd"/>
</dbReference>
<evidence type="ECO:0000256" key="4">
    <source>
        <dbReference type="ARBA" id="ARBA00022598"/>
    </source>
</evidence>
<feature type="domain" description="Aminoacyl-tRNA synthetase class Ia" evidence="11">
    <location>
        <begin position="109"/>
        <end position="273"/>
    </location>
</feature>
<reference evidence="14 15" key="1">
    <citation type="submission" date="2013-11" db="EMBL/GenBank/DDBJ databases">
        <title>Genome sequencing of Stegodyphus mimosarum.</title>
        <authorList>
            <person name="Bechsgaard J."/>
        </authorList>
    </citation>
    <scope>NUCLEOTIDE SEQUENCE [LARGE SCALE GENOMIC DNA]</scope>
</reference>
<dbReference type="SUPFAM" id="SSF52374">
    <property type="entry name" value="Nucleotidylyl transferase"/>
    <property type="match status" value="1"/>
</dbReference>
<comment type="catalytic activity">
    <reaction evidence="10">
        <text>tRNA(Leu) + L-leucine + ATP = L-leucyl-tRNA(Leu) + AMP + diphosphate</text>
        <dbReference type="Rhea" id="RHEA:11688"/>
        <dbReference type="Rhea" id="RHEA-COMP:9613"/>
        <dbReference type="Rhea" id="RHEA-COMP:9622"/>
        <dbReference type="ChEBI" id="CHEBI:30616"/>
        <dbReference type="ChEBI" id="CHEBI:33019"/>
        <dbReference type="ChEBI" id="CHEBI:57427"/>
        <dbReference type="ChEBI" id="CHEBI:78442"/>
        <dbReference type="ChEBI" id="CHEBI:78494"/>
        <dbReference type="ChEBI" id="CHEBI:456215"/>
        <dbReference type="EC" id="6.1.1.4"/>
    </reaction>
</comment>
<dbReference type="OrthoDB" id="15954at2759"/>
<dbReference type="GO" id="GO:0004823">
    <property type="term" value="F:leucine-tRNA ligase activity"/>
    <property type="evidence" value="ECO:0007669"/>
    <property type="project" value="UniProtKB-EC"/>
</dbReference>
<evidence type="ECO:0000256" key="3">
    <source>
        <dbReference type="ARBA" id="ARBA00013164"/>
    </source>
</evidence>
<dbReference type="Gene3D" id="3.40.50.620">
    <property type="entry name" value="HUPs"/>
    <property type="match status" value="1"/>
</dbReference>
<dbReference type="GO" id="GO:0032543">
    <property type="term" value="P:mitochondrial translation"/>
    <property type="evidence" value="ECO:0007669"/>
    <property type="project" value="TreeGrafter"/>
</dbReference>
<dbReference type="EC" id="6.1.1.4" evidence="3"/>
<evidence type="ECO:0000313" key="15">
    <source>
        <dbReference type="Proteomes" id="UP000054359"/>
    </source>
</evidence>
<evidence type="ECO:0000259" key="11">
    <source>
        <dbReference type="Pfam" id="PF00133"/>
    </source>
</evidence>
<evidence type="ECO:0000256" key="2">
    <source>
        <dbReference type="ARBA" id="ARBA00005594"/>
    </source>
</evidence>
<evidence type="ECO:0000256" key="5">
    <source>
        <dbReference type="ARBA" id="ARBA00022741"/>
    </source>
</evidence>
<dbReference type="FunFam" id="3.40.50.620:FF:000100">
    <property type="entry name" value="probable leucine--tRNA ligase, mitochondrial"/>
    <property type="match status" value="1"/>
</dbReference>
<dbReference type="InterPro" id="IPR009080">
    <property type="entry name" value="tRNAsynth_Ia_anticodon-bd"/>
</dbReference>
<sequence length="589" mass="66700">MSKSMEEVSRNSEDFKLNIFAIHPFTGKKLPIYVTTNLESSPATDSCLGIPVAENKSHIEFALKHNIDITEVFDYSSNQLINSNEFSGLDRKAAGPAILEKAKTQSIKVYQASKKLRDWLISRQRYWGTPIPIINCPVCKLVPVPKEDLPVLLPKLTEFTGKGCSLKSATEWVEVSCPKCGQPATRETDTMDTFVDSSWYFLRYLDVKNESEPYNLKTVSDAMPVDLYIGGKEHAALHLFYARFLCHFLCSIGKLKHPEPFVQLLMQGMVMGKSYRVKGSGKNIPKEQVDFSGSVPTEKSSGTPVIEEWEKMSKSKHNGINPQEVIDEHGIDTTRLFILGSVAPESPRKWNDDLFVGIQNWQWRLWLTMADFLEQRKLKNLQFSLSEVEIKNYEVKLNNARNFYIKGVTHNFLTTRQLSVAIAKLQGLTGELRRIPKAMAQSEAFKETFGTLLIMLAPLAPHFASELWTAFCSVALGGQKCSFDLNKPVLLQKWPEFDENCEMEIHIKLNGEECDSVILPRKELLSLSEEQAIDLALNRQKVLDVLNGAKVKHARYKKWPNYDSDVFIVYIPQKKAKKPAKLSKAVKSA</sequence>
<evidence type="ECO:0000313" key="14">
    <source>
        <dbReference type="EMBL" id="KFM61036.1"/>
    </source>
</evidence>
<feature type="non-terminal residue" evidence="14">
    <location>
        <position position="589"/>
    </location>
</feature>
<dbReference type="GO" id="GO:0006429">
    <property type="term" value="P:leucyl-tRNA aminoacylation"/>
    <property type="evidence" value="ECO:0007669"/>
    <property type="project" value="InterPro"/>
</dbReference>
<proteinExistence type="inferred from homology"/>
<feature type="domain" description="Methionyl/Valyl/Leucyl/Isoleucyl-tRNA synthetase anticodon-binding" evidence="12">
    <location>
        <begin position="416"/>
        <end position="504"/>
    </location>
</feature>
<dbReference type="PANTHER" id="PTHR43740">
    <property type="entry name" value="LEUCYL-TRNA SYNTHETASE"/>
    <property type="match status" value="1"/>
</dbReference>